<feature type="domain" description="N-acetyltransferase" evidence="1">
    <location>
        <begin position="3"/>
        <end position="168"/>
    </location>
</feature>
<dbReference type="PROSITE" id="PS51186">
    <property type="entry name" value="GNAT"/>
    <property type="match status" value="1"/>
</dbReference>
<dbReference type="Pfam" id="PF13302">
    <property type="entry name" value="Acetyltransf_3"/>
    <property type="match status" value="1"/>
</dbReference>
<reference evidence="2 3" key="1">
    <citation type="submission" date="2017-02" db="EMBL/GenBank/DDBJ databases">
        <authorList>
            <person name="Peterson S.W."/>
        </authorList>
    </citation>
    <scope>NUCLEOTIDE SEQUENCE [LARGE SCALE GENOMIC DNA]</scope>
    <source>
        <strain evidence="2 3">CIP104813</strain>
    </source>
</reference>
<dbReference type="OrthoDB" id="9797989at2"/>
<dbReference type="GO" id="GO:0016747">
    <property type="term" value="F:acyltransferase activity, transferring groups other than amino-acyl groups"/>
    <property type="evidence" value="ECO:0007669"/>
    <property type="project" value="InterPro"/>
</dbReference>
<dbReference type="CDD" id="cd04301">
    <property type="entry name" value="NAT_SF"/>
    <property type="match status" value="1"/>
</dbReference>
<dbReference type="Proteomes" id="UP000195981">
    <property type="component" value="Unassembled WGS sequence"/>
</dbReference>
<evidence type="ECO:0000313" key="3">
    <source>
        <dbReference type="Proteomes" id="UP000195981"/>
    </source>
</evidence>
<evidence type="ECO:0000313" key="2">
    <source>
        <dbReference type="EMBL" id="SLM94251.1"/>
    </source>
</evidence>
<dbReference type="InterPro" id="IPR016181">
    <property type="entry name" value="Acyl_CoA_acyltransferase"/>
</dbReference>
<dbReference type="PANTHER" id="PTHR39173">
    <property type="entry name" value="ACETYLTRANSFERASE"/>
    <property type="match status" value="1"/>
</dbReference>
<sequence length="170" mass="18886">MPLILRPLEPADEQAVRRLHAELAEEDFEFLFDADEPFAAIIERHRRESAGEDLAPGRVPADFLVAEVDGEVVGRVSIRHALNDFLLAEGGHVGYAVGRSQRRRGYATEILRLSVERLRELGVERVLVTCDDANIASAATIERCGGVLEGRRRAGDGTVKRRFWIEADAL</sequence>
<dbReference type="EC" id="2.3.1.-" evidence="2"/>
<dbReference type="InterPro" id="IPR000182">
    <property type="entry name" value="GNAT_dom"/>
</dbReference>
<evidence type="ECO:0000259" key="1">
    <source>
        <dbReference type="PROSITE" id="PS51186"/>
    </source>
</evidence>
<dbReference type="AlphaFoldDB" id="A0A1X6X5F1"/>
<dbReference type="PANTHER" id="PTHR39173:SF1">
    <property type="entry name" value="ACETYLTRANSFERASE"/>
    <property type="match status" value="1"/>
</dbReference>
<keyword evidence="2" id="KW-0808">Transferase</keyword>
<name>A0A1X6X5F1_9MICO</name>
<protein>
    <submittedName>
        <fullName evidence="2">Acetyltransferase</fullName>
        <ecNumber evidence="2">2.3.1.-</ecNumber>
    </submittedName>
</protein>
<gene>
    <name evidence="2" type="ORF">FM110_11040</name>
</gene>
<dbReference type="RefSeq" id="WP_087104815.1">
    <property type="nucleotide sequence ID" value="NZ_FWFG01000097.1"/>
</dbReference>
<keyword evidence="2" id="KW-0012">Acyltransferase</keyword>
<organism evidence="2 3">
    <name type="scientific">Brachybacterium nesterenkovii</name>
    <dbReference type="NCBI Taxonomy" id="47847"/>
    <lineage>
        <taxon>Bacteria</taxon>
        <taxon>Bacillati</taxon>
        <taxon>Actinomycetota</taxon>
        <taxon>Actinomycetes</taxon>
        <taxon>Micrococcales</taxon>
        <taxon>Dermabacteraceae</taxon>
        <taxon>Brachybacterium</taxon>
    </lineage>
</organism>
<proteinExistence type="predicted"/>
<dbReference type="EMBL" id="FWFG01000097">
    <property type="protein sequence ID" value="SLM94251.1"/>
    <property type="molecule type" value="Genomic_DNA"/>
</dbReference>
<keyword evidence="3" id="KW-1185">Reference proteome</keyword>
<dbReference type="Gene3D" id="3.40.630.30">
    <property type="match status" value="1"/>
</dbReference>
<dbReference type="SUPFAM" id="SSF55729">
    <property type="entry name" value="Acyl-CoA N-acyltransferases (Nat)"/>
    <property type="match status" value="1"/>
</dbReference>
<accession>A0A1X6X5F1</accession>